<feature type="compositionally biased region" description="Polar residues" evidence="9">
    <location>
        <begin position="784"/>
        <end position="811"/>
    </location>
</feature>
<evidence type="ECO:0000256" key="4">
    <source>
        <dbReference type="ARBA" id="ARBA00022801"/>
    </source>
</evidence>
<dbReference type="InterPro" id="IPR013625">
    <property type="entry name" value="PTB"/>
</dbReference>
<dbReference type="PANTHER" id="PTHR45734:SF5">
    <property type="entry name" value="TENSIN-3"/>
    <property type="match status" value="1"/>
</dbReference>
<dbReference type="InterPro" id="IPR035892">
    <property type="entry name" value="C2_domain_sf"/>
</dbReference>
<dbReference type="Gene3D" id="2.30.29.30">
    <property type="entry name" value="Pleckstrin-homology domain (PH domain)/Phosphotyrosine-binding domain (PTB)"/>
    <property type="match status" value="1"/>
</dbReference>
<feature type="region of interest" description="Disordered" evidence="9">
    <location>
        <begin position="614"/>
        <end position="642"/>
    </location>
</feature>
<evidence type="ECO:0000256" key="5">
    <source>
        <dbReference type="ARBA" id="ARBA00022912"/>
    </source>
</evidence>
<keyword evidence="5" id="KW-0904">Protein phosphatase</keyword>
<dbReference type="FunFam" id="3.30.505.10:FF:000002">
    <property type="entry name" value="Tensin 1"/>
    <property type="match status" value="1"/>
</dbReference>
<feature type="compositionally biased region" description="Low complexity" evidence="9">
    <location>
        <begin position="893"/>
        <end position="903"/>
    </location>
</feature>
<feature type="domain" description="Phosphatase tensin-type" evidence="11">
    <location>
        <begin position="1"/>
        <end position="171"/>
    </location>
</feature>
<keyword evidence="4" id="KW-0378">Hydrolase</keyword>
<dbReference type="PROSITE" id="PS51182">
    <property type="entry name" value="C2_TENSIN"/>
    <property type="match status" value="1"/>
</dbReference>
<dbReference type="InterPro" id="IPR033929">
    <property type="entry name" value="Tensin_PTB"/>
</dbReference>
<sequence>MMADGCEFDLDYITERIIAVSFHQACPEKTYLQNLHNIMQMLHSKHSDNYLVVNLSEPREELKKMNPRVIDVGWPEQHAPSLHLLCSICKSIENWLNTQVEHVLLLHCRGGKDRIGVVISSYINLPSVSSSEEQALDCYTIKRFYSDKMAPLITPSQKRYVQMFGKLLSHQLKINSSPLFFHCISLHHIPKLHPTVCHLFVRVYQSMQTVCTTGVHQIAVGQTDRVYFALEPPQLLKGDIMIVCYHKDVSKGTREPVFRMHFHTGTVHGHPALFRKEDLDLANKDPRFPEDGEVEVVFSETTERIPGFPQGSGGWRNSSAVVIDYDTLDPLVHWDSYENIATEGKRNERAPSVSSDSGLSSNSQWAGTPGTGLHIGHSPEERAQLQKTTAGDNMEGDLPHLEVMTPEHNSTDERDRSTEGKSHGLDTSFHVNGEAASTERETDILDDDHVNGITASLPDSTETSHKCPALSSLAGSEDVRDGACPPASSEAYSHGVNSTRILTHNTVSSGFQTHMWVRQQQLVSADSYMYPPSDRLEQRLEVGLESVRGNSTLPTGGAPQVEPEAEQDDEFASLAMDIDQSIEQLNQLILDLDPEFEPVPTRARSHMMRSASLHTNGIGRSNGQAKSNQSGWKRRQISDVTNQPRFRSAAGDLLLVSPKPPLSKLSQFGAVYGTDTVDYGEFNPQADRSLWVDLNHPPATPAFPVSPPTPYVKSVYDFNHVDHSPQSSAQHLLSRTQQESRGFVDSMTHTPMSSDGDLFRTEVTSSPAPCQRIFGSMRAVNTSSPLPVSDSPTAVHSWLESGSNTPLSHYTPQPSPPLPLSAPNAHSSPWGGARSLSSSLGVGSLEHSLLEAMEGLESLGLEGIQPPLLPQKRRGVDGGDMFLNSSLSRTAVSNNGSPTGSTPSPDPLSGKPDNAKFVQDTSKFWYKPDISREQAITVLKDKEPGSFIVRDSHSFRGAYGLAMKVATPPPSILQQSKKVGDLTNELVRHFLIECTQKGVRLKGCPNEPYFGSLTALVCQHSITPLALPCKLIIPSRDPLEDLTESQQQTSTNSATELLKQGAACNVWFLGSVELESLTGVQAIQKASTVILGQNPPATSTIVHFKVSAQGITLTDNQRKLFFRRHYAVNTVIFCALDPQDRRWTKDGCLAAKIFGFVARKSGSSTENVCHLFAEHDPEQPASAIVNFVSKVMIGSQKTK</sequence>
<dbReference type="Gene3D" id="2.60.40.1110">
    <property type="match status" value="1"/>
</dbReference>
<dbReference type="EMBL" id="JAICCE010000001">
    <property type="protein sequence ID" value="KAG9282674.1"/>
    <property type="molecule type" value="Genomic_DNA"/>
</dbReference>
<proteinExistence type="inferred from homology"/>
<dbReference type="Gene3D" id="3.30.505.10">
    <property type="entry name" value="SH2 domain"/>
    <property type="match status" value="1"/>
</dbReference>
<dbReference type="SMART" id="SM00252">
    <property type="entry name" value="SH2"/>
    <property type="match status" value="1"/>
</dbReference>
<dbReference type="InterPro" id="IPR006020">
    <property type="entry name" value="PTB/PI_dom"/>
</dbReference>
<comment type="subcellular location">
    <subcellularLocation>
        <location evidence="1">Cell junction</location>
        <location evidence="1">Focal adhesion</location>
    </subcellularLocation>
</comment>
<feature type="region of interest" description="Disordered" evidence="9">
    <location>
        <begin position="865"/>
        <end position="884"/>
    </location>
</feature>
<dbReference type="SMART" id="SM00462">
    <property type="entry name" value="PTB"/>
    <property type="match status" value="1"/>
</dbReference>
<evidence type="ECO:0000256" key="9">
    <source>
        <dbReference type="SAM" id="MobiDB-lite"/>
    </source>
</evidence>
<keyword evidence="3" id="KW-0597">Phosphoprotein</keyword>
<dbReference type="OrthoDB" id="6273691at2759"/>
<dbReference type="PROSITE" id="PS51181">
    <property type="entry name" value="PPASE_TENSIN"/>
    <property type="match status" value="1"/>
</dbReference>
<dbReference type="InterPro" id="IPR014020">
    <property type="entry name" value="Tensin_C2-dom"/>
</dbReference>
<keyword evidence="6" id="KW-0965">Cell junction</keyword>
<feature type="domain" description="C2 tensin-type" evidence="12">
    <location>
        <begin position="176"/>
        <end position="301"/>
    </location>
</feature>
<evidence type="ECO:0000256" key="6">
    <source>
        <dbReference type="ARBA" id="ARBA00022949"/>
    </source>
</evidence>
<dbReference type="InterPro" id="IPR029023">
    <property type="entry name" value="Tensin_phosphatase"/>
</dbReference>
<reference evidence="13 14" key="1">
    <citation type="submission" date="2021-07" db="EMBL/GenBank/DDBJ databases">
        <authorList>
            <person name="Imarazene B."/>
            <person name="Zahm M."/>
            <person name="Klopp C."/>
            <person name="Cabau C."/>
            <person name="Beille S."/>
            <person name="Jouanno E."/>
            <person name="Castinel A."/>
            <person name="Lluch J."/>
            <person name="Gil L."/>
            <person name="Kuchtly C."/>
            <person name="Lopez Roques C."/>
            <person name="Donnadieu C."/>
            <person name="Parrinello H."/>
            <person name="Journot L."/>
            <person name="Du K."/>
            <person name="Schartl M."/>
            <person name="Retaux S."/>
            <person name="Guiguen Y."/>
        </authorList>
    </citation>
    <scope>NUCLEOTIDE SEQUENCE [LARGE SCALE GENOMIC DNA]</scope>
    <source>
        <strain evidence="13">Pach_M1</strain>
        <tissue evidence="13">Testis</tissue>
    </source>
</reference>
<dbReference type="Pfam" id="PF08416">
    <property type="entry name" value="PTB"/>
    <property type="match status" value="1"/>
</dbReference>
<dbReference type="SUPFAM" id="SSF55550">
    <property type="entry name" value="SH2 domain"/>
    <property type="match status" value="1"/>
</dbReference>
<evidence type="ECO:0000313" key="14">
    <source>
        <dbReference type="Proteomes" id="UP000752171"/>
    </source>
</evidence>
<dbReference type="InterPro" id="IPR051484">
    <property type="entry name" value="Tensin_PTEN_phosphatase"/>
</dbReference>
<feature type="region of interest" description="Disordered" evidence="9">
    <location>
        <begin position="784"/>
        <end position="837"/>
    </location>
</feature>
<dbReference type="SUPFAM" id="SSF49562">
    <property type="entry name" value="C2 domain (Calcium/lipid-binding domain, CaLB)"/>
    <property type="match status" value="1"/>
</dbReference>
<dbReference type="PANTHER" id="PTHR45734">
    <property type="entry name" value="TENSIN"/>
    <property type="match status" value="1"/>
</dbReference>
<protein>
    <submittedName>
        <fullName evidence="13">Tensin-3</fullName>
    </submittedName>
</protein>
<dbReference type="PROSITE" id="PS50001">
    <property type="entry name" value="SH2"/>
    <property type="match status" value="1"/>
</dbReference>
<dbReference type="CDD" id="cd01213">
    <property type="entry name" value="PTB_tensin"/>
    <property type="match status" value="1"/>
</dbReference>
<dbReference type="InterPro" id="IPR029021">
    <property type="entry name" value="Prot-tyrosine_phosphatase-like"/>
</dbReference>
<dbReference type="GO" id="GO:0005925">
    <property type="term" value="C:focal adhesion"/>
    <property type="evidence" value="ECO:0007669"/>
    <property type="project" value="UniProtKB-SubCell"/>
</dbReference>
<dbReference type="AlphaFoldDB" id="A0A8T2MHL2"/>
<evidence type="ECO:0000259" key="10">
    <source>
        <dbReference type="PROSITE" id="PS50001"/>
    </source>
</evidence>
<feature type="compositionally biased region" description="Polar residues" evidence="9">
    <location>
        <begin position="614"/>
        <end position="631"/>
    </location>
</feature>
<dbReference type="InterPro" id="IPR011993">
    <property type="entry name" value="PH-like_dom_sf"/>
</dbReference>
<feature type="region of interest" description="Disordered" evidence="9">
    <location>
        <begin position="343"/>
        <end position="443"/>
    </location>
</feature>
<dbReference type="SMART" id="SM01326">
    <property type="entry name" value="PTEN_C2"/>
    <property type="match status" value="1"/>
</dbReference>
<dbReference type="CDD" id="cd09927">
    <property type="entry name" value="SH2_Tensin_like"/>
    <property type="match status" value="1"/>
</dbReference>
<evidence type="ECO:0000256" key="7">
    <source>
        <dbReference type="ARBA" id="ARBA00022999"/>
    </source>
</evidence>
<dbReference type="GO" id="GO:0004721">
    <property type="term" value="F:phosphoprotein phosphatase activity"/>
    <property type="evidence" value="ECO:0007669"/>
    <property type="project" value="UniProtKB-KW"/>
</dbReference>
<dbReference type="SUPFAM" id="SSF52799">
    <property type="entry name" value="(Phosphotyrosine protein) phosphatases II"/>
    <property type="match status" value="1"/>
</dbReference>
<comment type="similarity">
    <text evidence="2">Belongs to the PTEN phosphatase protein family.</text>
</comment>
<dbReference type="InterPro" id="IPR035012">
    <property type="entry name" value="Tensin-like_SH2"/>
</dbReference>
<evidence type="ECO:0000313" key="13">
    <source>
        <dbReference type="EMBL" id="KAG9282674.1"/>
    </source>
</evidence>
<name>A0A8T2MHL2_ASTMX</name>
<evidence type="ECO:0000256" key="8">
    <source>
        <dbReference type="PROSITE-ProRule" id="PRU00191"/>
    </source>
</evidence>
<feature type="compositionally biased region" description="Low complexity" evidence="9">
    <location>
        <begin position="352"/>
        <end position="363"/>
    </location>
</feature>
<dbReference type="InterPro" id="IPR036860">
    <property type="entry name" value="SH2_dom_sf"/>
</dbReference>
<keyword evidence="7 8" id="KW-0727">SH2 domain</keyword>
<evidence type="ECO:0000256" key="1">
    <source>
        <dbReference type="ARBA" id="ARBA00004246"/>
    </source>
</evidence>
<evidence type="ECO:0000259" key="12">
    <source>
        <dbReference type="PROSITE" id="PS51182"/>
    </source>
</evidence>
<dbReference type="InterPro" id="IPR000980">
    <property type="entry name" value="SH2"/>
</dbReference>
<feature type="compositionally biased region" description="Basic and acidic residues" evidence="9">
    <location>
        <begin position="409"/>
        <end position="424"/>
    </location>
</feature>
<dbReference type="Pfam" id="PF00017">
    <property type="entry name" value="SH2"/>
    <property type="match status" value="1"/>
</dbReference>
<evidence type="ECO:0000259" key="11">
    <source>
        <dbReference type="PROSITE" id="PS51181"/>
    </source>
</evidence>
<dbReference type="Pfam" id="PF10409">
    <property type="entry name" value="PTEN_C2"/>
    <property type="match status" value="1"/>
</dbReference>
<accession>A0A8T2MHL2</accession>
<evidence type="ECO:0000256" key="3">
    <source>
        <dbReference type="ARBA" id="ARBA00022553"/>
    </source>
</evidence>
<organism evidence="13 14">
    <name type="scientific">Astyanax mexicanus</name>
    <name type="common">Blind cave fish</name>
    <name type="synonym">Astyanax fasciatus mexicanus</name>
    <dbReference type="NCBI Taxonomy" id="7994"/>
    <lineage>
        <taxon>Eukaryota</taxon>
        <taxon>Metazoa</taxon>
        <taxon>Chordata</taxon>
        <taxon>Craniata</taxon>
        <taxon>Vertebrata</taxon>
        <taxon>Euteleostomi</taxon>
        <taxon>Actinopterygii</taxon>
        <taxon>Neopterygii</taxon>
        <taxon>Teleostei</taxon>
        <taxon>Ostariophysi</taxon>
        <taxon>Characiformes</taxon>
        <taxon>Characoidei</taxon>
        <taxon>Acestrorhamphidae</taxon>
        <taxon>Acestrorhamphinae</taxon>
        <taxon>Astyanax</taxon>
    </lineage>
</organism>
<dbReference type="Proteomes" id="UP000752171">
    <property type="component" value="Unassembled WGS sequence"/>
</dbReference>
<feature type="region of interest" description="Disordered" evidence="9">
    <location>
        <begin position="889"/>
        <end position="914"/>
    </location>
</feature>
<dbReference type="SUPFAM" id="SSF50729">
    <property type="entry name" value="PH domain-like"/>
    <property type="match status" value="1"/>
</dbReference>
<evidence type="ECO:0000256" key="2">
    <source>
        <dbReference type="ARBA" id="ARBA00007881"/>
    </source>
</evidence>
<feature type="domain" description="SH2" evidence="10">
    <location>
        <begin position="925"/>
        <end position="1035"/>
    </location>
</feature>
<feature type="compositionally biased region" description="Low complexity" evidence="9">
    <location>
        <begin position="821"/>
        <end position="837"/>
    </location>
</feature>
<gene>
    <name evidence="13" type="primary">TNS3</name>
    <name evidence="13" type="ORF">AMEX_G1365</name>
</gene>
<comment type="caution">
    <text evidence="13">The sequence shown here is derived from an EMBL/GenBank/DDBJ whole genome shotgun (WGS) entry which is preliminary data.</text>
</comment>
<dbReference type="FunFam" id="2.30.29.30:FF:000039">
    <property type="entry name" value="Tensin 1"/>
    <property type="match status" value="1"/>
</dbReference>
<dbReference type="Gene3D" id="3.90.190.10">
    <property type="entry name" value="Protein tyrosine phosphatase superfamily"/>
    <property type="match status" value="1"/>
</dbReference>